<feature type="compositionally biased region" description="Polar residues" evidence="1">
    <location>
        <begin position="98"/>
        <end position="115"/>
    </location>
</feature>
<feature type="signal peptide" evidence="2">
    <location>
        <begin position="1"/>
        <end position="20"/>
    </location>
</feature>
<evidence type="ECO:0000256" key="1">
    <source>
        <dbReference type="SAM" id="MobiDB-lite"/>
    </source>
</evidence>
<organism evidence="3">
    <name type="scientific">Magallana gigas</name>
    <name type="common">Pacific oyster</name>
    <name type="synonym">Crassostrea gigas</name>
    <dbReference type="NCBI Taxonomy" id="29159"/>
    <lineage>
        <taxon>Eukaryota</taxon>
        <taxon>Metazoa</taxon>
        <taxon>Spiralia</taxon>
        <taxon>Lophotrochozoa</taxon>
        <taxon>Mollusca</taxon>
        <taxon>Bivalvia</taxon>
        <taxon>Autobranchia</taxon>
        <taxon>Pteriomorphia</taxon>
        <taxon>Ostreida</taxon>
        <taxon>Ostreoidea</taxon>
        <taxon>Ostreidae</taxon>
        <taxon>Magallana</taxon>
    </lineage>
</organism>
<name>K1P5U4_MAGGI</name>
<proteinExistence type="predicted"/>
<feature type="chain" id="PRO_5044005456" evidence="2">
    <location>
        <begin position="21"/>
        <end position="183"/>
    </location>
</feature>
<keyword evidence="2" id="KW-0732">Signal</keyword>
<reference evidence="3" key="1">
    <citation type="journal article" date="2012" name="Nature">
        <title>The oyster genome reveals stress adaptation and complexity of shell formation.</title>
        <authorList>
            <person name="Zhang G."/>
            <person name="Fang X."/>
            <person name="Guo X."/>
            <person name="Li L."/>
            <person name="Luo R."/>
            <person name="Xu F."/>
            <person name="Yang P."/>
            <person name="Zhang L."/>
            <person name="Wang X."/>
            <person name="Qi H."/>
            <person name="Xiong Z."/>
            <person name="Que H."/>
            <person name="Xie Y."/>
            <person name="Holland P.W."/>
            <person name="Paps J."/>
            <person name="Zhu Y."/>
            <person name="Wu F."/>
            <person name="Chen Y."/>
            <person name="Wang J."/>
            <person name="Peng C."/>
            <person name="Meng J."/>
            <person name="Yang L."/>
            <person name="Liu J."/>
            <person name="Wen B."/>
            <person name="Zhang N."/>
            <person name="Huang Z."/>
            <person name="Zhu Q."/>
            <person name="Feng Y."/>
            <person name="Mount A."/>
            <person name="Hedgecock D."/>
            <person name="Xu Z."/>
            <person name="Liu Y."/>
            <person name="Domazet-Loso T."/>
            <person name="Du Y."/>
            <person name="Sun X."/>
            <person name="Zhang S."/>
            <person name="Liu B."/>
            <person name="Cheng P."/>
            <person name="Jiang X."/>
            <person name="Li J."/>
            <person name="Fan D."/>
            <person name="Wang W."/>
            <person name="Fu W."/>
            <person name="Wang T."/>
            <person name="Wang B."/>
            <person name="Zhang J."/>
            <person name="Peng Z."/>
            <person name="Li Y."/>
            <person name="Li N."/>
            <person name="Wang J."/>
            <person name="Chen M."/>
            <person name="He Y."/>
            <person name="Tan F."/>
            <person name="Song X."/>
            <person name="Zheng Q."/>
            <person name="Huang R."/>
            <person name="Yang H."/>
            <person name="Du X."/>
            <person name="Chen L."/>
            <person name="Yang M."/>
            <person name="Gaffney P.M."/>
            <person name="Wang S."/>
            <person name="Luo L."/>
            <person name="She Z."/>
            <person name="Ming Y."/>
            <person name="Huang W."/>
            <person name="Zhang S."/>
            <person name="Huang B."/>
            <person name="Zhang Y."/>
            <person name="Qu T."/>
            <person name="Ni P."/>
            <person name="Miao G."/>
            <person name="Wang J."/>
            <person name="Wang Q."/>
            <person name="Steinberg C.E."/>
            <person name="Wang H."/>
            <person name="Li N."/>
            <person name="Qian L."/>
            <person name="Zhang G."/>
            <person name="Li Y."/>
            <person name="Yang H."/>
            <person name="Liu X."/>
            <person name="Wang J."/>
            <person name="Yin Y."/>
            <person name="Wang J."/>
        </authorList>
    </citation>
    <scope>NUCLEOTIDE SEQUENCE [LARGE SCALE GENOMIC DNA]</scope>
    <source>
        <strain evidence="3">05x7-T-G4-1.051#20</strain>
    </source>
</reference>
<feature type="region of interest" description="Disordered" evidence="1">
    <location>
        <begin position="89"/>
        <end position="135"/>
    </location>
</feature>
<sequence>MKAFAFILLASLLVASCVEGRLLTVNNDTIKSVGGWAAQVTRDRPDRVDQTDTVTAGPTATDLVVKASSDTAVPGNEWFHEHHTPLRLLSGEPVPPTGGTTDLQGGNHAHPSNSRDNMKGNLVPPTGGTHNQGGATTPIPATAGMKISRAAKAISKLASARRGDGSSPYHSWRITMCTLRAPG</sequence>
<protein>
    <submittedName>
        <fullName evidence="3">Uncharacterized protein</fullName>
    </submittedName>
</protein>
<accession>K1P5U4</accession>
<gene>
    <name evidence="3" type="ORF">CGI_10010213</name>
</gene>
<dbReference type="EMBL" id="JH818458">
    <property type="protein sequence ID" value="EKC18977.1"/>
    <property type="molecule type" value="Genomic_DNA"/>
</dbReference>
<dbReference type="PROSITE" id="PS51257">
    <property type="entry name" value="PROKAR_LIPOPROTEIN"/>
    <property type="match status" value="1"/>
</dbReference>
<evidence type="ECO:0000313" key="3">
    <source>
        <dbReference type="EMBL" id="EKC18977.1"/>
    </source>
</evidence>
<evidence type="ECO:0000256" key="2">
    <source>
        <dbReference type="SAM" id="SignalP"/>
    </source>
</evidence>
<dbReference type="InParanoid" id="K1P5U4"/>
<dbReference type="HOGENOM" id="CLU_1476551_0_0_1"/>
<dbReference type="AlphaFoldDB" id="K1P5U4"/>